<dbReference type="AlphaFoldDB" id="A0A1C4DJY4"/>
<dbReference type="Proteomes" id="UP000196052">
    <property type="component" value="Unassembled WGS sequence"/>
</dbReference>
<proteinExistence type="predicted"/>
<organism evidence="2 3">
    <name type="scientific">Bacillus wiedmannii</name>
    <dbReference type="NCBI Taxonomy" id="1890302"/>
    <lineage>
        <taxon>Bacteria</taxon>
        <taxon>Bacillati</taxon>
        <taxon>Bacillota</taxon>
        <taxon>Bacilli</taxon>
        <taxon>Bacillales</taxon>
        <taxon>Bacillaceae</taxon>
        <taxon>Bacillus</taxon>
        <taxon>Bacillus cereus group</taxon>
    </lineage>
</organism>
<dbReference type="EMBL" id="FMBE01000013">
    <property type="protein sequence ID" value="SCC31601.1"/>
    <property type="molecule type" value="Genomic_DNA"/>
</dbReference>
<evidence type="ECO:0000313" key="3">
    <source>
        <dbReference type="Proteomes" id="UP000196052"/>
    </source>
</evidence>
<dbReference type="InterPro" id="IPR021201">
    <property type="entry name" value="Leader_pep_exosporium"/>
</dbReference>
<evidence type="ECO:0000313" key="2">
    <source>
        <dbReference type="EMBL" id="SCC31601.1"/>
    </source>
</evidence>
<protein>
    <submittedName>
        <fullName evidence="2">Collagen triple helix repeat protein</fullName>
    </submittedName>
</protein>
<reference evidence="3" key="1">
    <citation type="submission" date="2016-08" db="EMBL/GenBank/DDBJ databases">
        <authorList>
            <person name="Loux V."/>
            <person name="Rue O."/>
        </authorList>
    </citation>
    <scope>NUCLEOTIDE SEQUENCE [LARGE SCALE GENOMIC DNA]</scope>
    <source>
        <strain evidence="3">INRA Bc05-F1</strain>
    </source>
</reference>
<dbReference type="InterPro" id="IPR008160">
    <property type="entry name" value="Collagen"/>
</dbReference>
<dbReference type="RefSeq" id="WP_088122215.1">
    <property type="nucleotide sequence ID" value="NZ_FMBE01000013.1"/>
</dbReference>
<dbReference type="Pfam" id="PF01391">
    <property type="entry name" value="Collagen"/>
    <property type="match status" value="1"/>
</dbReference>
<keyword evidence="2" id="KW-0176">Collagen</keyword>
<evidence type="ECO:0000256" key="1">
    <source>
        <dbReference type="SAM" id="MobiDB-lite"/>
    </source>
</evidence>
<feature type="compositionally biased region" description="Low complexity" evidence="1">
    <location>
        <begin position="28"/>
        <end position="101"/>
    </location>
</feature>
<accession>A0A1C4DJY4</accession>
<feature type="region of interest" description="Disordered" evidence="1">
    <location>
        <begin position="1"/>
        <end position="103"/>
    </location>
</feature>
<dbReference type="NCBIfam" id="TIGR03720">
    <property type="entry name" value="exospor_lead"/>
    <property type="match status" value="1"/>
</dbReference>
<dbReference type="Gene3D" id="3.30.1910.20">
    <property type="entry name" value="asparaginyl-tRNA synthetase, N-terminal domain"/>
    <property type="match status" value="1"/>
</dbReference>
<sequence length="429" mass="44233">MDEFLSSAAINPDLLGPTLPAIPPFTLPTGPTGPTGPTSETGPTGPTGPTGITGPTGDTGPTGITGPTGSTGPTGITGPTGSTGPTGITGPTGSTGPTGPGCIEPLPTFTQIVYVNKAGNDATADGSECAPFLTVTAAMASITDAIAPFPDPLNITKRYAISIGPGNYIEPLIHLKANVQLVGTSTLLTRLQIPFDINDPSWFDLNFSQDPRSGFVNLTLLSAPLDFNFQTAQSISGKLFFVSVNITPTPIFTALSTTVNQVNIRDSMLSAGYTQNGINMAMFASFVSSGNITINSQATTDTQVNLVGGGINGNVIINVLPGHIPIDPLNLTSFAITENILNPSPNSGNLFVNGDNNVITRVRATVDSLPIRSRINLIGTNTSLIRVDDAFDLAYTPINPANWAPLPPTTVQEALDRIAALLAVTIGTP</sequence>
<gene>
    <name evidence="2" type="ORF">BC05F1_02717</name>
</gene>
<name>A0A1C4DJY4_9BACI</name>